<reference evidence="2" key="1">
    <citation type="submission" date="2020-11" db="EMBL/GenBank/DDBJ databases">
        <authorList>
            <consortium name="DOE Joint Genome Institute"/>
            <person name="Ahrendt S."/>
            <person name="Riley R."/>
            <person name="Andreopoulos W."/>
            <person name="Labutti K."/>
            <person name="Pangilinan J."/>
            <person name="Ruiz-Duenas F.J."/>
            <person name="Barrasa J.M."/>
            <person name="Sanchez-Garcia M."/>
            <person name="Camarero S."/>
            <person name="Miyauchi S."/>
            <person name="Serrano A."/>
            <person name="Linde D."/>
            <person name="Babiker R."/>
            <person name="Drula E."/>
            <person name="Ayuso-Fernandez I."/>
            <person name="Pacheco R."/>
            <person name="Padilla G."/>
            <person name="Ferreira P."/>
            <person name="Barriuso J."/>
            <person name="Kellner H."/>
            <person name="Castanera R."/>
            <person name="Alfaro M."/>
            <person name="Ramirez L."/>
            <person name="Pisabarro A.G."/>
            <person name="Kuo A."/>
            <person name="Tritt A."/>
            <person name="Lipzen A."/>
            <person name="He G."/>
            <person name="Yan M."/>
            <person name="Ng V."/>
            <person name="Cullen D."/>
            <person name="Martin F."/>
            <person name="Rosso M.-N."/>
            <person name="Henrissat B."/>
            <person name="Hibbett D."/>
            <person name="Martinez A.T."/>
            <person name="Grigoriev I.V."/>
        </authorList>
    </citation>
    <scope>NUCLEOTIDE SEQUENCE</scope>
    <source>
        <strain evidence="2">MF-IS2</strain>
    </source>
</reference>
<dbReference type="OrthoDB" id="2678913at2759"/>
<proteinExistence type="predicted"/>
<name>A0A9P6BUN7_9AGAR</name>
<comment type="caution">
    <text evidence="2">The sequence shown here is derived from an EMBL/GenBank/DDBJ whole genome shotgun (WGS) entry which is preliminary data.</text>
</comment>
<dbReference type="EMBL" id="MU154384">
    <property type="protein sequence ID" value="KAF9439417.1"/>
    <property type="molecule type" value="Genomic_DNA"/>
</dbReference>
<evidence type="ECO:0000313" key="2">
    <source>
        <dbReference type="EMBL" id="KAF9439417.1"/>
    </source>
</evidence>
<protein>
    <submittedName>
        <fullName evidence="2">Uncharacterized protein</fullName>
    </submittedName>
</protein>
<keyword evidence="1" id="KW-0472">Membrane</keyword>
<accession>A0A9P6BUN7</accession>
<feature type="transmembrane region" description="Helical" evidence="1">
    <location>
        <begin position="13"/>
        <end position="34"/>
    </location>
</feature>
<dbReference type="Proteomes" id="UP000807342">
    <property type="component" value="Unassembled WGS sequence"/>
</dbReference>
<evidence type="ECO:0000256" key="1">
    <source>
        <dbReference type="SAM" id="Phobius"/>
    </source>
</evidence>
<organism evidence="2 3">
    <name type="scientific">Macrolepiota fuliginosa MF-IS2</name>
    <dbReference type="NCBI Taxonomy" id="1400762"/>
    <lineage>
        <taxon>Eukaryota</taxon>
        <taxon>Fungi</taxon>
        <taxon>Dikarya</taxon>
        <taxon>Basidiomycota</taxon>
        <taxon>Agaricomycotina</taxon>
        <taxon>Agaricomycetes</taxon>
        <taxon>Agaricomycetidae</taxon>
        <taxon>Agaricales</taxon>
        <taxon>Agaricineae</taxon>
        <taxon>Agaricaceae</taxon>
        <taxon>Macrolepiota</taxon>
    </lineage>
</organism>
<evidence type="ECO:0000313" key="3">
    <source>
        <dbReference type="Proteomes" id="UP000807342"/>
    </source>
</evidence>
<keyword evidence="3" id="KW-1185">Reference proteome</keyword>
<sequence length="55" mass="6247">VAEEDHAPLSQDLLFLFILALTGAYSSSTIINYVSRVWVWHLLYGLIWTVDKPAL</sequence>
<keyword evidence="1" id="KW-0812">Transmembrane</keyword>
<feature type="non-terminal residue" evidence="2">
    <location>
        <position position="55"/>
    </location>
</feature>
<dbReference type="AlphaFoldDB" id="A0A9P6BUN7"/>
<feature type="non-terminal residue" evidence="2">
    <location>
        <position position="1"/>
    </location>
</feature>
<keyword evidence="1" id="KW-1133">Transmembrane helix</keyword>
<gene>
    <name evidence="2" type="ORF">P691DRAFT_626545</name>
</gene>